<comment type="caution">
    <text evidence="9">The sequence shown here is derived from an EMBL/GenBank/DDBJ whole genome shotgun (WGS) entry which is preliminary data.</text>
</comment>
<dbReference type="PANTHER" id="PTHR33362:SF2">
    <property type="entry name" value="TRAP TRANSPORTER LARGE PERMEASE PROTEIN"/>
    <property type="match status" value="1"/>
</dbReference>
<proteinExistence type="predicted"/>
<dbReference type="GO" id="GO:0005886">
    <property type="term" value="C:plasma membrane"/>
    <property type="evidence" value="ECO:0007669"/>
    <property type="project" value="UniProtKB-SubCell"/>
</dbReference>
<evidence type="ECO:0000256" key="1">
    <source>
        <dbReference type="ARBA" id="ARBA00004429"/>
    </source>
</evidence>
<feature type="transmembrane region" description="Helical" evidence="7">
    <location>
        <begin position="366"/>
        <end position="392"/>
    </location>
</feature>
<feature type="transmembrane region" description="Helical" evidence="7">
    <location>
        <begin position="33"/>
        <end position="51"/>
    </location>
</feature>
<dbReference type="RefSeq" id="WP_212934153.1">
    <property type="nucleotide sequence ID" value="NZ_BORC01000006.1"/>
</dbReference>
<dbReference type="EMBL" id="BORC01000006">
    <property type="protein sequence ID" value="GIN63385.1"/>
    <property type="molecule type" value="Genomic_DNA"/>
</dbReference>
<feature type="transmembrane region" description="Helical" evidence="7">
    <location>
        <begin position="249"/>
        <end position="267"/>
    </location>
</feature>
<organism evidence="9 10">
    <name type="scientific">Robertmurraya siralis</name>
    <dbReference type="NCBI Taxonomy" id="77777"/>
    <lineage>
        <taxon>Bacteria</taxon>
        <taxon>Bacillati</taxon>
        <taxon>Bacillota</taxon>
        <taxon>Bacilli</taxon>
        <taxon>Bacillales</taxon>
        <taxon>Bacillaceae</taxon>
        <taxon>Robertmurraya</taxon>
    </lineage>
</organism>
<comment type="subcellular location">
    <subcellularLocation>
        <location evidence="1">Cell inner membrane</location>
        <topology evidence="1">Multi-pass membrane protein</topology>
    </subcellularLocation>
</comment>
<evidence type="ECO:0000256" key="7">
    <source>
        <dbReference type="SAM" id="Phobius"/>
    </source>
</evidence>
<feature type="transmembrane region" description="Helical" evidence="7">
    <location>
        <begin position="7"/>
        <end position="27"/>
    </location>
</feature>
<dbReference type="PANTHER" id="PTHR33362">
    <property type="entry name" value="SIALIC ACID TRAP TRANSPORTER PERMEASE PROTEIN SIAT-RELATED"/>
    <property type="match status" value="1"/>
</dbReference>
<accession>A0A919WK02</accession>
<protein>
    <submittedName>
        <fullName evidence="9">Membrane protein</fullName>
    </submittedName>
</protein>
<evidence type="ECO:0000256" key="6">
    <source>
        <dbReference type="ARBA" id="ARBA00023136"/>
    </source>
</evidence>
<keyword evidence="6 7" id="KW-0472">Membrane</keyword>
<evidence type="ECO:0000313" key="10">
    <source>
        <dbReference type="Proteomes" id="UP000682111"/>
    </source>
</evidence>
<dbReference type="AlphaFoldDB" id="A0A919WK02"/>
<evidence type="ECO:0000313" key="9">
    <source>
        <dbReference type="EMBL" id="GIN63385.1"/>
    </source>
</evidence>
<keyword evidence="3" id="KW-0997">Cell inner membrane</keyword>
<dbReference type="Pfam" id="PF06808">
    <property type="entry name" value="DctM"/>
    <property type="match status" value="1"/>
</dbReference>
<keyword evidence="10" id="KW-1185">Reference proteome</keyword>
<dbReference type="InterPro" id="IPR010656">
    <property type="entry name" value="DctM"/>
</dbReference>
<dbReference type="NCBIfam" id="TIGR00786">
    <property type="entry name" value="dctM"/>
    <property type="match status" value="1"/>
</dbReference>
<sequence>MDVAVQAGLILLVVFAFLLLIGTPIAFSIIISSVITAVVIFPINTSIIIAAQKAATGVDKLSLLAIPFFILAGIIMNNGGIAVRLVNFAKVMAGRIPGSLGQTNVVGNMLFGSISGSAVASAAAMGGILGPMQEKEGYDKTFSATLNIASAPTGLLIPPSNVLITYSLVSGGTSVAALFMAGYLPGILWGLVTMLVGYIIAKRNKYPVSEKIPAKLKLKLFLEAIPSLMLIVIVIGGITAGIFTATEGAAVAVVYALFLSMFVYRTLKLKDLPKILVETSRTTAIIMFLIAGSTIMSYVMTVAGIPQMISESIIGITDNPIAILLIMNIILLIVGTFMDMTPAILIFTPIFLPIALQVGMDPIHFGIMITMNLCIGSITPPVGNCLFIGCRVGNIDIDKVIKPLIPYYIAIIIALMIVTFVPQLSLWIPKMTGNL</sequence>
<evidence type="ECO:0000256" key="3">
    <source>
        <dbReference type="ARBA" id="ARBA00022519"/>
    </source>
</evidence>
<feature type="transmembrane region" description="Helical" evidence="7">
    <location>
        <begin position="404"/>
        <end position="428"/>
    </location>
</feature>
<evidence type="ECO:0000259" key="8">
    <source>
        <dbReference type="Pfam" id="PF06808"/>
    </source>
</evidence>
<feature type="transmembrane region" description="Helical" evidence="7">
    <location>
        <begin position="321"/>
        <end position="338"/>
    </location>
</feature>
<feature type="transmembrane region" description="Helical" evidence="7">
    <location>
        <begin position="288"/>
        <end position="309"/>
    </location>
</feature>
<feature type="transmembrane region" description="Helical" evidence="7">
    <location>
        <begin position="343"/>
        <end position="360"/>
    </location>
</feature>
<feature type="transmembrane region" description="Helical" evidence="7">
    <location>
        <begin position="175"/>
        <end position="200"/>
    </location>
</feature>
<evidence type="ECO:0000256" key="5">
    <source>
        <dbReference type="ARBA" id="ARBA00022989"/>
    </source>
</evidence>
<dbReference type="Proteomes" id="UP000682111">
    <property type="component" value="Unassembled WGS sequence"/>
</dbReference>
<evidence type="ECO:0000256" key="2">
    <source>
        <dbReference type="ARBA" id="ARBA00022475"/>
    </source>
</evidence>
<dbReference type="PIRSF" id="PIRSF006066">
    <property type="entry name" value="HI0050"/>
    <property type="match status" value="1"/>
</dbReference>
<dbReference type="GO" id="GO:0022857">
    <property type="term" value="F:transmembrane transporter activity"/>
    <property type="evidence" value="ECO:0007669"/>
    <property type="project" value="TreeGrafter"/>
</dbReference>
<name>A0A919WK02_9BACI</name>
<feature type="domain" description="TRAP C4-dicarboxylate transport system permease DctM subunit" evidence="8">
    <location>
        <begin position="12"/>
        <end position="424"/>
    </location>
</feature>
<gene>
    <name evidence="9" type="ORF">J27TS8_33780</name>
</gene>
<keyword evidence="4 7" id="KW-0812">Transmembrane</keyword>
<keyword evidence="2" id="KW-1003">Cell membrane</keyword>
<evidence type="ECO:0000256" key="4">
    <source>
        <dbReference type="ARBA" id="ARBA00022692"/>
    </source>
</evidence>
<keyword evidence="5 7" id="KW-1133">Transmembrane helix</keyword>
<reference evidence="9" key="1">
    <citation type="submission" date="2021-03" db="EMBL/GenBank/DDBJ databases">
        <title>Antimicrobial resistance genes in bacteria isolated from Japanese honey, and their potential for conferring macrolide and lincosamide resistance in the American foulbrood pathogen Paenibacillus larvae.</title>
        <authorList>
            <person name="Okamoto M."/>
            <person name="Kumagai M."/>
            <person name="Kanamori H."/>
            <person name="Takamatsu D."/>
        </authorList>
    </citation>
    <scope>NUCLEOTIDE SEQUENCE</scope>
    <source>
        <strain evidence="9">J27TS8</strain>
    </source>
</reference>
<dbReference type="InterPro" id="IPR004681">
    <property type="entry name" value="TRAP_DctM"/>
</dbReference>
<feature type="transmembrane region" description="Helical" evidence="7">
    <location>
        <begin position="63"/>
        <end position="89"/>
    </location>
</feature>
<feature type="transmembrane region" description="Helical" evidence="7">
    <location>
        <begin position="220"/>
        <end position="243"/>
    </location>
</feature>
<feature type="transmembrane region" description="Helical" evidence="7">
    <location>
        <begin position="109"/>
        <end position="132"/>
    </location>
</feature>